<accession>A0A0B0MDQ3</accession>
<gene>
    <name evidence="1" type="ORF">F383_37961</name>
</gene>
<evidence type="ECO:0000313" key="1">
    <source>
        <dbReference type="EMBL" id="KHF98894.1"/>
    </source>
</evidence>
<sequence>MGKPHGCVHLEELKHDLHGYTTHQCLCNNLEHGHVTRACPCEPKFSSIRKRLVFRGFRHS</sequence>
<keyword evidence="2" id="KW-1185">Reference proteome</keyword>
<comment type="caution">
    <text evidence="1">The sequence shown here is derived from an EMBL/GenBank/DDBJ whole genome shotgun (WGS) entry which is preliminary data.</text>
</comment>
<name>A0A0B0MDQ3_GOSAR</name>
<dbReference type="Proteomes" id="UP000032142">
    <property type="component" value="Unassembled WGS sequence"/>
</dbReference>
<evidence type="ECO:0000313" key="2">
    <source>
        <dbReference type="Proteomes" id="UP000032142"/>
    </source>
</evidence>
<reference evidence="2" key="1">
    <citation type="submission" date="2014-09" db="EMBL/GenBank/DDBJ databases">
        <authorList>
            <person name="Mudge J."/>
            <person name="Ramaraj T."/>
            <person name="Lindquist I.E."/>
            <person name="Bharti A.K."/>
            <person name="Sundararajan A."/>
            <person name="Cameron C.T."/>
            <person name="Woodward J.E."/>
            <person name="May G.D."/>
            <person name="Brubaker C."/>
            <person name="Broadhvest J."/>
            <person name="Wilkins T.A."/>
        </authorList>
    </citation>
    <scope>NUCLEOTIDE SEQUENCE</scope>
    <source>
        <strain evidence="2">cv. AKA8401</strain>
    </source>
</reference>
<organism evidence="1 2">
    <name type="scientific">Gossypium arboreum</name>
    <name type="common">Tree cotton</name>
    <name type="synonym">Gossypium nanking</name>
    <dbReference type="NCBI Taxonomy" id="29729"/>
    <lineage>
        <taxon>Eukaryota</taxon>
        <taxon>Viridiplantae</taxon>
        <taxon>Streptophyta</taxon>
        <taxon>Embryophyta</taxon>
        <taxon>Tracheophyta</taxon>
        <taxon>Spermatophyta</taxon>
        <taxon>Magnoliopsida</taxon>
        <taxon>eudicotyledons</taxon>
        <taxon>Gunneridae</taxon>
        <taxon>Pentapetalae</taxon>
        <taxon>rosids</taxon>
        <taxon>malvids</taxon>
        <taxon>Malvales</taxon>
        <taxon>Malvaceae</taxon>
        <taxon>Malvoideae</taxon>
        <taxon>Gossypium</taxon>
    </lineage>
</organism>
<dbReference type="AlphaFoldDB" id="A0A0B0MDQ3"/>
<protein>
    <submittedName>
        <fullName evidence="1">Uncharacterized protein</fullName>
    </submittedName>
</protein>
<proteinExistence type="predicted"/>
<dbReference type="EMBL" id="JRRC01056168">
    <property type="protein sequence ID" value="KHF98894.1"/>
    <property type="molecule type" value="Genomic_DNA"/>
</dbReference>